<dbReference type="PANTHER" id="PTHR34427">
    <property type="entry name" value="DUF4283 DOMAIN PROTEIN"/>
    <property type="match status" value="1"/>
</dbReference>
<feature type="region of interest" description="Disordered" evidence="1">
    <location>
        <begin position="1"/>
        <end position="24"/>
    </location>
</feature>
<feature type="region of interest" description="Disordered" evidence="1">
    <location>
        <begin position="372"/>
        <end position="432"/>
    </location>
</feature>
<dbReference type="PANTHER" id="PTHR34427:SF5">
    <property type="entry name" value="DUF4283 DOMAIN-CONTAINING PROTEIN"/>
    <property type="match status" value="1"/>
</dbReference>
<reference evidence="3" key="1">
    <citation type="submission" date="2013-09" db="EMBL/GenBank/DDBJ databases">
        <title>Corchorus olitorius genome sequencing.</title>
        <authorList>
            <person name="Alam M."/>
            <person name="Haque M.S."/>
            <person name="Islam M.S."/>
            <person name="Emdad E.M."/>
            <person name="Islam M.M."/>
            <person name="Ahmed B."/>
            <person name="Halim A."/>
            <person name="Hossen Q.M.M."/>
            <person name="Hossain M.Z."/>
            <person name="Ahmed R."/>
            <person name="Khan M.M."/>
            <person name="Islam R."/>
            <person name="Rashid M.M."/>
            <person name="Khan S.A."/>
            <person name="Rahman M.S."/>
            <person name="Alam M."/>
            <person name="Yahiya A.S."/>
            <person name="Khan M.S."/>
            <person name="Azam M.S."/>
            <person name="Haque T."/>
            <person name="Lashkar M.Z.H."/>
            <person name="Akhand A.I."/>
            <person name="Morshed G."/>
            <person name="Roy S."/>
            <person name="Uddin K.S."/>
            <person name="Rabeya T."/>
            <person name="Hossain A.S."/>
            <person name="Chowdhury A."/>
            <person name="Snigdha A.R."/>
            <person name="Mortoza M.S."/>
            <person name="Matin S.A."/>
            <person name="Hoque S.M.E."/>
            <person name="Islam M.K."/>
            <person name="Roy D.K."/>
            <person name="Haider R."/>
            <person name="Moosa M.M."/>
            <person name="Elias S.M."/>
            <person name="Hasan A.M."/>
            <person name="Jahan S."/>
            <person name="Shafiuddin M."/>
            <person name="Mahmood N."/>
            <person name="Shommy N.S."/>
        </authorList>
    </citation>
    <scope>NUCLEOTIDE SEQUENCE [LARGE SCALE GENOMIC DNA]</scope>
    <source>
        <strain evidence="3">cv. O-4</strain>
    </source>
</reference>
<evidence type="ECO:0000256" key="1">
    <source>
        <dbReference type="SAM" id="MobiDB-lite"/>
    </source>
</evidence>
<dbReference type="EMBL" id="AWUE01024206">
    <property type="protein sequence ID" value="OMO51350.1"/>
    <property type="molecule type" value="Genomic_DNA"/>
</dbReference>
<sequence>MRERGRSRVRVHDKSVGDGARQRRIATSPVRRVGSNGRFFFDESLRPIRIPNMAENENRQIKTYRKEIHPRSHRSQITTDIGHRMRNSFNSQYDHAGISKPNERLNKVWIPKHRHNGKNFNNSQWKSKLFSVFVGGIGNEVSLGMLWKSFSNFGVRMISYDRDVTSPTQNECSNDQENTDNSSTFDGSLDPLVLNVDIPKDDLEWLNRSVVGKAYRGVDCLEIQEELRKEGLLVQVACLSNIKTLLTFPSVDSMEDSLKSHSTTLLKFFDEIVTWWDDDFDKASLLWIKLEEVPLLLWHQNFVVSLGNGWGKFVKTHDRTFSKESFKAAWILVEVESKGDIPNIISGEVNNIPFKIICTPFIAAPVSFEEGKSHNSGGVRGSSTESEHESPLPSGSHMPRDTRDATSGSSEDIKNSVGKLNENGGLSASGPMEIELDNLESPRLVNTPINNLSRSDESFSQVPESNFSNGSHIGAEKSWITIRQMKRNKKKKVASIAIVNFDSNLGPNASPSPQQISPTPDLLKKKIDATMGLCNQVGVEFDADTEVIRQELSKILGPQVLGS</sequence>
<dbReference type="Proteomes" id="UP000187203">
    <property type="component" value="Unassembled WGS sequence"/>
</dbReference>
<feature type="compositionally biased region" description="Basic and acidic residues" evidence="1">
    <location>
        <begin position="1"/>
        <end position="16"/>
    </location>
</feature>
<evidence type="ECO:0000313" key="3">
    <source>
        <dbReference type="Proteomes" id="UP000187203"/>
    </source>
</evidence>
<proteinExistence type="predicted"/>
<dbReference type="AlphaFoldDB" id="A0A1R3G004"/>
<evidence type="ECO:0000313" key="2">
    <source>
        <dbReference type="EMBL" id="OMO51350.1"/>
    </source>
</evidence>
<dbReference type="OrthoDB" id="999103at2759"/>
<protein>
    <submittedName>
        <fullName evidence="2">Uncharacterized protein</fullName>
    </submittedName>
</protein>
<gene>
    <name evidence="2" type="ORF">COLO4_37719</name>
</gene>
<organism evidence="2 3">
    <name type="scientific">Corchorus olitorius</name>
    <dbReference type="NCBI Taxonomy" id="93759"/>
    <lineage>
        <taxon>Eukaryota</taxon>
        <taxon>Viridiplantae</taxon>
        <taxon>Streptophyta</taxon>
        <taxon>Embryophyta</taxon>
        <taxon>Tracheophyta</taxon>
        <taxon>Spermatophyta</taxon>
        <taxon>Magnoliopsida</taxon>
        <taxon>eudicotyledons</taxon>
        <taxon>Gunneridae</taxon>
        <taxon>Pentapetalae</taxon>
        <taxon>rosids</taxon>
        <taxon>malvids</taxon>
        <taxon>Malvales</taxon>
        <taxon>Malvaceae</taxon>
        <taxon>Grewioideae</taxon>
        <taxon>Apeibeae</taxon>
        <taxon>Corchorus</taxon>
    </lineage>
</organism>
<name>A0A1R3G004_9ROSI</name>
<accession>A0A1R3G004</accession>
<keyword evidence="3" id="KW-1185">Reference proteome</keyword>
<feature type="region of interest" description="Disordered" evidence="1">
    <location>
        <begin position="447"/>
        <end position="471"/>
    </location>
</feature>
<comment type="caution">
    <text evidence="2">The sequence shown here is derived from an EMBL/GenBank/DDBJ whole genome shotgun (WGS) entry which is preliminary data.</text>
</comment>